<dbReference type="InterPro" id="IPR052179">
    <property type="entry name" value="DD-CPase-like"/>
</dbReference>
<dbReference type="InterPro" id="IPR003709">
    <property type="entry name" value="VanY-like_core_dom"/>
</dbReference>
<name>A0ABW5SMC1_9BACL</name>
<organism evidence="2 3">
    <name type="scientific">Paenibacillus shunpengii</name>
    <dbReference type="NCBI Taxonomy" id="2054424"/>
    <lineage>
        <taxon>Bacteria</taxon>
        <taxon>Bacillati</taxon>
        <taxon>Bacillota</taxon>
        <taxon>Bacilli</taxon>
        <taxon>Bacillales</taxon>
        <taxon>Paenibacillaceae</taxon>
        <taxon>Paenibacillus</taxon>
    </lineage>
</organism>
<dbReference type="Pfam" id="PF02557">
    <property type="entry name" value="VanY"/>
    <property type="match status" value="1"/>
</dbReference>
<dbReference type="EMBL" id="JBHUMJ010000002">
    <property type="protein sequence ID" value="MFD2700938.1"/>
    <property type="molecule type" value="Genomic_DNA"/>
</dbReference>
<accession>A0ABW5SMC1</accession>
<dbReference type="InterPro" id="IPR058193">
    <property type="entry name" value="VanY/YodJ_core_dom"/>
</dbReference>
<dbReference type="Proteomes" id="UP001597540">
    <property type="component" value="Unassembled WGS sequence"/>
</dbReference>
<protein>
    <submittedName>
        <fullName evidence="2">D-alanyl-D-alanine carboxypeptidase family protein</fullName>
    </submittedName>
</protein>
<evidence type="ECO:0000313" key="3">
    <source>
        <dbReference type="Proteomes" id="UP001597540"/>
    </source>
</evidence>
<dbReference type="Gene3D" id="3.30.200.180">
    <property type="match status" value="1"/>
</dbReference>
<dbReference type="PANTHER" id="PTHR34385:SF1">
    <property type="entry name" value="PEPTIDOGLYCAN L-ALANYL-D-GLUTAMATE ENDOPEPTIDASE CWLK"/>
    <property type="match status" value="1"/>
</dbReference>
<dbReference type="InterPro" id="IPR009045">
    <property type="entry name" value="Zn_M74/Hedgehog-like"/>
</dbReference>
<keyword evidence="3" id="KW-1185">Reference proteome</keyword>
<evidence type="ECO:0000313" key="2">
    <source>
        <dbReference type="EMBL" id="MFD2700938.1"/>
    </source>
</evidence>
<dbReference type="Gene3D" id="3.30.1380.10">
    <property type="match status" value="1"/>
</dbReference>
<dbReference type="PANTHER" id="PTHR34385">
    <property type="entry name" value="D-ALANYL-D-ALANINE CARBOXYPEPTIDASE"/>
    <property type="match status" value="1"/>
</dbReference>
<dbReference type="SUPFAM" id="SSF55166">
    <property type="entry name" value="Hedgehog/DD-peptidase"/>
    <property type="match status" value="1"/>
</dbReference>
<evidence type="ECO:0000259" key="1">
    <source>
        <dbReference type="Pfam" id="PF02557"/>
    </source>
</evidence>
<keyword evidence="2" id="KW-0645">Protease</keyword>
<comment type="caution">
    <text evidence="2">The sequence shown here is derived from an EMBL/GenBank/DDBJ whole genome shotgun (WGS) entry which is preliminary data.</text>
</comment>
<sequence>MKKWWIWVSMFLVLSGCGFGEEQDVKITVDAKIPIDGTSPSLQLTRKQVYTGSLVLVNKERKLHKEAVPNDIIDLGVRDELTKGFELLESSILLSEKVARKFGEMVEAAAKDGVHDFRISSGYRDMSDQEQLFEEKGEDYALPAGHSEHNLGLSLDIGSTSGPIDQSAEGNWLKKNAWNYGFILRYPKDKTNITGIQYEPWHFRYVGLPHSLIMKEKDFVLEEYLAYLKEQGSIQVEAGGETYQIIYVPAYVPVSKQPKVSIPSGSKYDVSGDNIDGYIVTVLLTNIL</sequence>
<gene>
    <name evidence="2" type="ORF">ACFSVM_10705</name>
</gene>
<dbReference type="GO" id="GO:0004180">
    <property type="term" value="F:carboxypeptidase activity"/>
    <property type="evidence" value="ECO:0007669"/>
    <property type="project" value="UniProtKB-KW"/>
</dbReference>
<reference evidence="3" key="1">
    <citation type="journal article" date="2019" name="Int. J. Syst. Evol. Microbiol.">
        <title>The Global Catalogue of Microorganisms (GCM) 10K type strain sequencing project: providing services to taxonomists for standard genome sequencing and annotation.</title>
        <authorList>
            <consortium name="The Broad Institute Genomics Platform"/>
            <consortium name="The Broad Institute Genome Sequencing Center for Infectious Disease"/>
            <person name="Wu L."/>
            <person name="Ma J."/>
        </authorList>
    </citation>
    <scope>NUCLEOTIDE SEQUENCE [LARGE SCALE GENOMIC DNA]</scope>
    <source>
        <strain evidence="3">KCTC 33849</strain>
    </source>
</reference>
<keyword evidence="2" id="KW-0378">Hydrolase</keyword>
<proteinExistence type="predicted"/>
<dbReference type="PROSITE" id="PS51257">
    <property type="entry name" value="PROKAR_LIPOPROTEIN"/>
    <property type="match status" value="1"/>
</dbReference>
<keyword evidence="2" id="KW-0121">Carboxypeptidase</keyword>
<dbReference type="RefSeq" id="WP_379262018.1">
    <property type="nucleotide sequence ID" value="NZ_JBHUMJ010000002.1"/>
</dbReference>
<feature type="domain" description="D-alanyl-D-alanine carboxypeptidase-like core" evidence="1">
    <location>
        <begin position="93"/>
        <end position="207"/>
    </location>
</feature>
<dbReference type="CDD" id="cd14852">
    <property type="entry name" value="LD-carboxypeptidase"/>
    <property type="match status" value="1"/>
</dbReference>